<dbReference type="PANTHER" id="PTHR43818:SF11">
    <property type="entry name" value="BCDNA.GH03377"/>
    <property type="match status" value="1"/>
</dbReference>
<dbReference type="Pfam" id="PF22725">
    <property type="entry name" value="GFO_IDH_MocA_C3"/>
    <property type="match status" value="1"/>
</dbReference>
<dbReference type="GO" id="GO:0000166">
    <property type="term" value="F:nucleotide binding"/>
    <property type="evidence" value="ECO:0007669"/>
    <property type="project" value="InterPro"/>
</dbReference>
<evidence type="ECO:0000259" key="2">
    <source>
        <dbReference type="Pfam" id="PF01408"/>
    </source>
</evidence>
<keyword evidence="1" id="KW-0560">Oxidoreductase</keyword>
<dbReference type="Pfam" id="PF01408">
    <property type="entry name" value="GFO_IDH_MocA"/>
    <property type="match status" value="1"/>
</dbReference>
<gene>
    <name evidence="4" type="ORF">GCU56_11215</name>
</gene>
<evidence type="ECO:0000256" key="1">
    <source>
        <dbReference type="ARBA" id="ARBA00023002"/>
    </source>
</evidence>
<dbReference type="EMBL" id="JAAGWF010000010">
    <property type="protein sequence ID" value="NEK58442.1"/>
    <property type="molecule type" value="Genomic_DNA"/>
</dbReference>
<dbReference type="GO" id="GO:0016491">
    <property type="term" value="F:oxidoreductase activity"/>
    <property type="evidence" value="ECO:0007669"/>
    <property type="project" value="UniProtKB-KW"/>
</dbReference>
<accession>A0A7K3W0R4</accession>
<dbReference type="AlphaFoldDB" id="A0A7K3W0R4"/>
<protein>
    <submittedName>
        <fullName evidence="4">Gfo/Idh/MocA family oxidoreductase</fullName>
    </submittedName>
</protein>
<evidence type="ECO:0000313" key="5">
    <source>
        <dbReference type="Proteomes" id="UP000470246"/>
    </source>
</evidence>
<dbReference type="InterPro" id="IPR000683">
    <property type="entry name" value="Gfo/Idh/MocA-like_OxRdtase_N"/>
</dbReference>
<feature type="domain" description="Gfo/Idh/MocA-like oxidoreductase N-terminal" evidence="2">
    <location>
        <begin position="7"/>
        <end position="121"/>
    </location>
</feature>
<proteinExistence type="predicted"/>
<dbReference type="Gene3D" id="3.30.360.10">
    <property type="entry name" value="Dihydrodipicolinate Reductase, domain 2"/>
    <property type="match status" value="1"/>
</dbReference>
<sequence length="370" mass="38282">MTGGPRLRIGVVGASYAAGTHLPAYAALPEVEVVAVATAHAETAEAVARRFGVPRAHVGFERLCADPEVDLVDVATRPSRHRGMAEAALAAGKHVLCEAPLAASVADGAAMAAAAQRAGRLGLVDMQSRFWPGLAEFRRLVDEGFLGTLENVEVRAFYPTFTRPERVPSSLWCADAGSGASSLRIHGLHSVDLVQWLFGELSGVQGTAATRRPVWPTPEGELAATSRDSVAFTGRLPGGAVVSVHTSWVAWHGSGWRLAAYGSAGALVATAAGHTGHFPVRLAGARAEDAELVEIRPRPGPGDDLPELAPDAATLPFARLVRRLAGVLLDGGDPAAAAARAQLPTFADGLRLLELADAVDGGQPSGPPSG</sequence>
<dbReference type="InterPro" id="IPR036291">
    <property type="entry name" value="NAD(P)-bd_dom_sf"/>
</dbReference>
<dbReference type="SUPFAM" id="SSF55347">
    <property type="entry name" value="Glyceraldehyde-3-phosphate dehydrogenase-like, C-terminal domain"/>
    <property type="match status" value="1"/>
</dbReference>
<keyword evidence="5" id="KW-1185">Reference proteome</keyword>
<dbReference type="Gene3D" id="3.40.50.720">
    <property type="entry name" value="NAD(P)-binding Rossmann-like Domain"/>
    <property type="match status" value="1"/>
</dbReference>
<dbReference type="RefSeq" id="WP_163481810.1">
    <property type="nucleotide sequence ID" value="NZ_JAAGWF010000010.1"/>
</dbReference>
<dbReference type="InterPro" id="IPR050463">
    <property type="entry name" value="Gfo/Idh/MocA_oxidrdct_glycsds"/>
</dbReference>
<dbReference type="Proteomes" id="UP000470246">
    <property type="component" value="Unassembled WGS sequence"/>
</dbReference>
<organism evidence="4 5">
    <name type="scientific">Geodermatophilus sabuli</name>
    <dbReference type="NCBI Taxonomy" id="1564158"/>
    <lineage>
        <taxon>Bacteria</taxon>
        <taxon>Bacillati</taxon>
        <taxon>Actinomycetota</taxon>
        <taxon>Actinomycetes</taxon>
        <taxon>Geodermatophilales</taxon>
        <taxon>Geodermatophilaceae</taxon>
        <taxon>Geodermatophilus</taxon>
    </lineage>
</organism>
<name>A0A7K3W0R4_9ACTN</name>
<dbReference type="SUPFAM" id="SSF51735">
    <property type="entry name" value="NAD(P)-binding Rossmann-fold domains"/>
    <property type="match status" value="1"/>
</dbReference>
<dbReference type="InterPro" id="IPR055170">
    <property type="entry name" value="GFO_IDH_MocA-like_dom"/>
</dbReference>
<evidence type="ECO:0000313" key="4">
    <source>
        <dbReference type="EMBL" id="NEK58442.1"/>
    </source>
</evidence>
<comment type="caution">
    <text evidence="4">The sequence shown here is derived from an EMBL/GenBank/DDBJ whole genome shotgun (WGS) entry which is preliminary data.</text>
</comment>
<reference evidence="4 5" key="1">
    <citation type="submission" date="2020-02" db="EMBL/GenBank/DDBJ databases">
        <title>Geodermatophilus sabuli CPCC 205279 I12A-02694.</title>
        <authorList>
            <person name="Jiang Z."/>
        </authorList>
    </citation>
    <scope>NUCLEOTIDE SEQUENCE [LARGE SCALE GENOMIC DNA]</scope>
    <source>
        <strain evidence="4 5">I12A-02694</strain>
    </source>
</reference>
<feature type="domain" description="GFO/IDH/MocA-like oxidoreductase" evidence="3">
    <location>
        <begin position="136"/>
        <end position="267"/>
    </location>
</feature>
<dbReference type="PANTHER" id="PTHR43818">
    <property type="entry name" value="BCDNA.GH03377"/>
    <property type="match status" value="1"/>
</dbReference>
<evidence type="ECO:0000259" key="3">
    <source>
        <dbReference type="Pfam" id="PF22725"/>
    </source>
</evidence>